<proteinExistence type="predicted"/>
<comment type="subcellular location">
    <subcellularLocation>
        <location evidence="1">Membrane</location>
        <topology evidence="1">Multi-pass membrane protein</topology>
    </subcellularLocation>
</comment>
<gene>
    <name evidence="8" type="ORF">Lspi_1963</name>
</gene>
<keyword evidence="5 6" id="KW-0472">Membrane</keyword>
<feature type="transmembrane region" description="Helical" evidence="6">
    <location>
        <begin position="232"/>
        <end position="249"/>
    </location>
</feature>
<feature type="transmembrane region" description="Helical" evidence="6">
    <location>
        <begin position="324"/>
        <end position="345"/>
    </location>
</feature>
<evidence type="ECO:0000256" key="6">
    <source>
        <dbReference type="SAM" id="Phobius"/>
    </source>
</evidence>
<organism evidence="8 9">
    <name type="scientific">Legionella spiritensis</name>
    <dbReference type="NCBI Taxonomy" id="452"/>
    <lineage>
        <taxon>Bacteria</taxon>
        <taxon>Pseudomonadati</taxon>
        <taxon>Pseudomonadota</taxon>
        <taxon>Gammaproteobacteria</taxon>
        <taxon>Legionellales</taxon>
        <taxon>Legionellaceae</taxon>
        <taxon>Legionella</taxon>
    </lineage>
</organism>
<evidence type="ECO:0000256" key="5">
    <source>
        <dbReference type="ARBA" id="ARBA00023136"/>
    </source>
</evidence>
<dbReference type="OrthoDB" id="9814303at2"/>
<evidence type="ECO:0000313" key="9">
    <source>
        <dbReference type="Proteomes" id="UP000054877"/>
    </source>
</evidence>
<protein>
    <submittedName>
        <fullName evidence="8">Transporter of the major facilitator superfamily (MFS)</fullName>
    </submittedName>
</protein>
<feature type="transmembrane region" description="Helical" evidence="6">
    <location>
        <begin position="182"/>
        <end position="202"/>
    </location>
</feature>
<feature type="transmembrane region" description="Helical" evidence="6">
    <location>
        <begin position="87"/>
        <end position="106"/>
    </location>
</feature>
<dbReference type="STRING" id="452.Lspi_1963"/>
<dbReference type="InterPro" id="IPR020846">
    <property type="entry name" value="MFS_dom"/>
</dbReference>
<dbReference type="SUPFAM" id="SSF103473">
    <property type="entry name" value="MFS general substrate transporter"/>
    <property type="match status" value="1"/>
</dbReference>
<dbReference type="AlphaFoldDB" id="A0A0W0YZ12"/>
<feature type="domain" description="Major facilitator superfamily (MFS) profile" evidence="7">
    <location>
        <begin position="10"/>
        <end position="409"/>
    </location>
</feature>
<dbReference type="GO" id="GO:0016020">
    <property type="term" value="C:membrane"/>
    <property type="evidence" value="ECO:0007669"/>
    <property type="project" value="UniProtKB-SubCell"/>
</dbReference>
<feature type="transmembrane region" description="Helical" evidence="6">
    <location>
        <begin position="12"/>
        <end position="35"/>
    </location>
</feature>
<dbReference type="Pfam" id="PF07690">
    <property type="entry name" value="MFS_1"/>
    <property type="match status" value="1"/>
</dbReference>
<feature type="transmembrane region" description="Helical" evidence="6">
    <location>
        <begin position="386"/>
        <end position="405"/>
    </location>
</feature>
<keyword evidence="2" id="KW-0813">Transport</keyword>
<accession>A0A0W0YZ12</accession>
<dbReference type="Gene3D" id="1.20.1250.20">
    <property type="entry name" value="MFS general substrate transporter like domains"/>
    <property type="match status" value="1"/>
</dbReference>
<evidence type="ECO:0000259" key="7">
    <source>
        <dbReference type="PROSITE" id="PS50850"/>
    </source>
</evidence>
<dbReference type="PATRIC" id="fig|452.5.peg.2160"/>
<dbReference type="RefSeq" id="WP_058483883.1">
    <property type="nucleotide sequence ID" value="NZ_CAAAII010000007.1"/>
</dbReference>
<keyword evidence="4 6" id="KW-1133">Transmembrane helix</keyword>
<evidence type="ECO:0000313" key="8">
    <source>
        <dbReference type="EMBL" id="KTD62113.1"/>
    </source>
</evidence>
<evidence type="ECO:0000256" key="3">
    <source>
        <dbReference type="ARBA" id="ARBA00022692"/>
    </source>
</evidence>
<feature type="transmembrane region" description="Helical" evidence="6">
    <location>
        <begin position="299"/>
        <end position="318"/>
    </location>
</feature>
<dbReference type="PANTHER" id="PTHR23504:SF15">
    <property type="entry name" value="MAJOR FACILITATOR SUPERFAMILY (MFS) PROFILE DOMAIN-CONTAINING PROTEIN"/>
    <property type="match status" value="1"/>
</dbReference>
<dbReference type="PROSITE" id="PS50850">
    <property type="entry name" value="MFS"/>
    <property type="match status" value="1"/>
</dbReference>
<name>A0A0W0YZ12_LEGSP</name>
<sequence length="420" mass="45879">MNKNSNEKFIKFLMTLVVLIDFMGVAIVVVLFPHIFLDQESLLFSSAWEHADKLIALGACLAVYPLGQFFGSSIFGKLSDYYGRKTILGWTLLGTLSGFVLSAVSIEIGSFILLFMSRLLTGLCAGNVAVAQASLADISTDETKAKNLSLAQMAMGSAYVIGPVIGAFLADSTVVSWFNPSIPFIFFSGILCVELMLLVLYYKDTSPANNRIKLNFFEGIQQISSALTDKKTGGVFTVWFLFVAGWWLFESFMPSFIFEKFNFNTSDIGILLGFNGALYASFQYLVIQKIASKISPIKMVIFATPVSGLAIISIAFAMNIFQLYSAMIVFVLSMGFCIPGLITSISNMVKTEDQGQIMGMIGSIQALATVIVMLSGGYIHGFNMNTTIVGGGILVLFSWFIFAILSMNKTAKKEEVKAFN</sequence>
<comment type="caution">
    <text evidence="8">The sequence shown here is derived from an EMBL/GenBank/DDBJ whole genome shotgun (WGS) entry which is preliminary data.</text>
</comment>
<dbReference type="Proteomes" id="UP000054877">
    <property type="component" value="Unassembled WGS sequence"/>
</dbReference>
<keyword evidence="9" id="KW-1185">Reference proteome</keyword>
<evidence type="ECO:0000256" key="4">
    <source>
        <dbReference type="ARBA" id="ARBA00022989"/>
    </source>
</evidence>
<evidence type="ECO:0000256" key="2">
    <source>
        <dbReference type="ARBA" id="ARBA00022448"/>
    </source>
</evidence>
<dbReference type="GO" id="GO:0022857">
    <property type="term" value="F:transmembrane transporter activity"/>
    <property type="evidence" value="ECO:0007669"/>
    <property type="project" value="InterPro"/>
</dbReference>
<feature type="transmembrane region" description="Helical" evidence="6">
    <location>
        <begin position="148"/>
        <end position="170"/>
    </location>
</feature>
<dbReference type="EMBL" id="LNYX01000030">
    <property type="protein sequence ID" value="KTD62113.1"/>
    <property type="molecule type" value="Genomic_DNA"/>
</dbReference>
<feature type="transmembrane region" description="Helical" evidence="6">
    <location>
        <begin position="55"/>
        <end position="75"/>
    </location>
</feature>
<feature type="transmembrane region" description="Helical" evidence="6">
    <location>
        <begin position="269"/>
        <end position="287"/>
    </location>
</feature>
<keyword evidence="3 6" id="KW-0812">Transmembrane</keyword>
<dbReference type="PANTHER" id="PTHR23504">
    <property type="entry name" value="MAJOR FACILITATOR SUPERFAMILY DOMAIN-CONTAINING PROTEIN 10"/>
    <property type="match status" value="1"/>
</dbReference>
<dbReference type="InterPro" id="IPR036259">
    <property type="entry name" value="MFS_trans_sf"/>
</dbReference>
<dbReference type="CDD" id="cd17330">
    <property type="entry name" value="MFS_SLC46_TetA_like"/>
    <property type="match status" value="1"/>
</dbReference>
<reference evidence="8 9" key="1">
    <citation type="submission" date="2015-11" db="EMBL/GenBank/DDBJ databases">
        <title>Genomic analysis of 38 Legionella species identifies large and diverse effector repertoires.</title>
        <authorList>
            <person name="Burstein D."/>
            <person name="Amaro F."/>
            <person name="Zusman T."/>
            <person name="Lifshitz Z."/>
            <person name="Cohen O."/>
            <person name="Gilbert J.A."/>
            <person name="Pupko T."/>
            <person name="Shuman H.A."/>
            <person name="Segal G."/>
        </authorList>
    </citation>
    <scope>NUCLEOTIDE SEQUENCE [LARGE SCALE GENOMIC DNA]</scope>
    <source>
        <strain evidence="8 9">Mt.St.Helens-9</strain>
    </source>
</reference>
<evidence type="ECO:0000256" key="1">
    <source>
        <dbReference type="ARBA" id="ARBA00004141"/>
    </source>
</evidence>
<feature type="transmembrane region" description="Helical" evidence="6">
    <location>
        <begin position="357"/>
        <end position="380"/>
    </location>
</feature>
<dbReference type="InterPro" id="IPR011701">
    <property type="entry name" value="MFS"/>
</dbReference>
<feature type="transmembrane region" description="Helical" evidence="6">
    <location>
        <begin position="112"/>
        <end position="136"/>
    </location>
</feature>